<dbReference type="PRINTS" id="PR00326">
    <property type="entry name" value="GTP1OBG"/>
</dbReference>
<dbReference type="PANTHER" id="PTHR43127">
    <property type="entry name" value="DEVELOPMENTALLY-REGULATED GTP-BINDING PROTEIN 2"/>
    <property type="match status" value="1"/>
</dbReference>
<dbReference type="GO" id="GO:0003924">
    <property type="term" value="F:GTPase activity"/>
    <property type="evidence" value="ECO:0007669"/>
    <property type="project" value="InterPro"/>
</dbReference>
<evidence type="ECO:0000259" key="3">
    <source>
        <dbReference type="PROSITE" id="PS51710"/>
    </source>
</evidence>
<feature type="domain" description="OBG-type G" evidence="3">
    <location>
        <begin position="98"/>
        <end position="312"/>
    </location>
</feature>
<name>A0AAV5GIY9_9BASI</name>
<keyword evidence="2" id="KW-0342">GTP-binding</keyword>
<dbReference type="InterPro" id="IPR016193">
    <property type="entry name" value="Cytidine_deaminase-like"/>
</dbReference>
<dbReference type="Pfam" id="PF00383">
    <property type="entry name" value="dCMP_cyt_deam_1"/>
    <property type="match status" value="1"/>
</dbReference>
<dbReference type="Pfam" id="PF01926">
    <property type="entry name" value="MMR_HSR1"/>
    <property type="match status" value="1"/>
</dbReference>
<dbReference type="InterPro" id="IPR005225">
    <property type="entry name" value="Small_GTP-bd"/>
</dbReference>
<dbReference type="InterPro" id="IPR027417">
    <property type="entry name" value="P-loop_NTPase"/>
</dbReference>
<evidence type="ECO:0000256" key="2">
    <source>
        <dbReference type="ARBA" id="ARBA00023134"/>
    </source>
</evidence>
<dbReference type="SUPFAM" id="SSF52540">
    <property type="entry name" value="P-loop containing nucleoside triphosphate hydrolases"/>
    <property type="match status" value="1"/>
</dbReference>
<dbReference type="Gene3D" id="3.10.20.30">
    <property type="match status" value="1"/>
</dbReference>
<dbReference type="Proteomes" id="UP001342314">
    <property type="component" value="Unassembled WGS sequence"/>
</dbReference>
<evidence type="ECO:0000313" key="4">
    <source>
        <dbReference type="EMBL" id="GJN89387.1"/>
    </source>
</evidence>
<dbReference type="InterPro" id="IPR006073">
    <property type="entry name" value="GTP-bd"/>
</dbReference>
<accession>A0AAV5GIY9</accession>
<dbReference type="EMBL" id="BQKY01000004">
    <property type="protein sequence ID" value="GJN89387.1"/>
    <property type="molecule type" value="Genomic_DNA"/>
</dbReference>
<dbReference type="Pfam" id="PF16897">
    <property type="entry name" value="MMR_HSR1_Xtn"/>
    <property type="match status" value="1"/>
</dbReference>
<dbReference type="FunFam" id="3.40.50.300:FF:001436">
    <property type="entry name" value="Developmentally-regulated GTP-binding protein"/>
    <property type="match status" value="1"/>
</dbReference>
<dbReference type="CDD" id="cd01896">
    <property type="entry name" value="DRG"/>
    <property type="match status" value="1"/>
</dbReference>
<proteinExistence type="predicted"/>
<dbReference type="InterPro" id="IPR002125">
    <property type="entry name" value="CMP_dCMP_dom"/>
</dbReference>
<dbReference type="InterPro" id="IPR006074">
    <property type="entry name" value="GTP1-OBG_CS"/>
</dbReference>
<dbReference type="GO" id="GO:0006139">
    <property type="term" value="P:nucleobase-containing compound metabolic process"/>
    <property type="evidence" value="ECO:0007669"/>
    <property type="project" value="UniProtKB-ARBA"/>
</dbReference>
<comment type="caution">
    <text evidence="4">The sequence shown here is derived from an EMBL/GenBank/DDBJ whole genome shotgun (WGS) entry which is preliminary data.</text>
</comment>
<keyword evidence="5" id="KW-1185">Reference proteome</keyword>
<dbReference type="Gene3D" id="3.40.50.300">
    <property type="entry name" value="P-loop containing nucleotide triphosphate hydrolases"/>
    <property type="match status" value="1"/>
</dbReference>
<reference evidence="4 5" key="1">
    <citation type="submission" date="2021-12" db="EMBL/GenBank/DDBJ databases">
        <title>High titer production of polyol ester of fatty acids by Rhodotorula paludigena BS15 towards product separation-free biomass refinery.</title>
        <authorList>
            <person name="Mano J."/>
            <person name="Ono H."/>
            <person name="Tanaka T."/>
            <person name="Naito K."/>
            <person name="Sushida H."/>
            <person name="Ike M."/>
            <person name="Tokuyasu K."/>
            <person name="Kitaoka M."/>
        </authorList>
    </citation>
    <scope>NUCLEOTIDE SEQUENCE [LARGE SCALE GENOMIC DNA]</scope>
    <source>
        <strain evidence="4 5">BS15</strain>
    </source>
</reference>
<dbReference type="InterPro" id="IPR045001">
    <property type="entry name" value="DRG"/>
</dbReference>
<protein>
    <recommendedName>
        <fullName evidence="3">OBG-type G domain-containing protein</fullName>
    </recommendedName>
</protein>
<dbReference type="SUPFAM" id="SSF53927">
    <property type="entry name" value="Cytidine deaminase-like"/>
    <property type="match status" value="1"/>
</dbReference>
<sequence length="583" mass="64186">MRRLRVQHIFYMVLATSKMSGTIVDRIKQIEDEMVRPLQPFLGSFHTAPHVLRLRKALSEAVGQLKAKLAKLKRELVMPSSGGGGGGIGFDVARTGIASVGFIGFPSVGKSSLMSGLTGTESVAAAYEFTTLTTVPGTLMVHGTPLQILDLPGIIEGAKDGKGRGRQVIAVARTCQLICIVLDVLKPLKDKAVIENELEGFGIRLNKQPPNITIKKKEKGGIAITNTMPLTKITHDEIKAVLSEYRMANADVSIRCDPDVDELVDVYVLNKIDAISIEELDLLYRIPQAVPISVKDWLNIDELIETIWEKLSLVRIYTKPRGVKVPDYTAPVVLKRSHCTIEDATVWGTSVKHSRGQKVGLGHVLADEDDIDAAKLLRAFLRLTLDRIVPLTQKGVSSGSKLFGAAILTKDDKLDVVTVGTNTETESPLLHGEIQTIQQFYQIPREERPEAKDTIFFATHEPCSLCLSGITWGGWNNFYYLFTYEDTRDAFSIPHDINILEQVFRVPSVCPHESPSDLSRRALYNRSNAFFRSASCADLLALVPAGSAERDELARLVDEVRRTYDGLSGVYQEAKGEVGIPLA</sequence>
<dbReference type="GO" id="GO:0005525">
    <property type="term" value="F:GTP binding"/>
    <property type="evidence" value="ECO:0007669"/>
    <property type="project" value="UniProtKB-KW"/>
</dbReference>
<dbReference type="NCBIfam" id="TIGR00231">
    <property type="entry name" value="small_GTP"/>
    <property type="match status" value="1"/>
</dbReference>
<keyword evidence="1" id="KW-0547">Nucleotide-binding</keyword>
<dbReference type="InterPro" id="IPR031662">
    <property type="entry name" value="GTP-binding_2"/>
</dbReference>
<dbReference type="AlphaFoldDB" id="A0AAV5GIY9"/>
<organism evidence="4 5">
    <name type="scientific">Rhodotorula paludigena</name>
    <dbReference type="NCBI Taxonomy" id="86838"/>
    <lineage>
        <taxon>Eukaryota</taxon>
        <taxon>Fungi</taxon>
        <taxon>Dikarya</taxon>
        <taxon>Basidiomycota</taxon>
        <taxon>Pucciniomycotina</taxon>
        <taxon>Microbotryomycetes</taxon>
        <taxon>Sporidiobolales</taxon>
        <taxon>Sporidiobolaceae</taxon>
        <taxon>Rhodotorula</taxon>
    </lineage>
</organism>
<evidence type="ECO:0000256" key="1">
    <source>
        <dbReference type="ARBA" id="ARBA00022741"/>
    </source>
</evidence>
<dbReference type="PROSITE" id="PS51710">
    <property type="entry name" value="G_OBG"/>
    <property type="match status" value="1"/>
</dbReference>
<dbReference type="InterPro" id="IPR012675">
    <property type="entry name" value="Beta-grasp_dom_sf"/>
</dbReference>
<dbReference type="PROSITE" id="PS00905">
    <property type="entry name" value="GTP1_OBG"/>
    <property type="match status" value="1"/>
</dbReference>
<gene>
    <name evidence="4" type="ORF">Rhopal_002367-T1</name>
</gene>
<dbReference type="Gene3D" id="3.40.140.10">
    <property type="entry name" value="Cytidine Deaminase, domain 2"/>
    <property type="match status" value="1"/>
</dbReference>
<evidence type="ECO:0000313" key="5">
    <source>
        <dbReference type="Proteomes" id="UP001342314"/>
    </source>
</evidence>
<dbReference type="InterPro" id="IPR031167">
    <property type="entry name" value="G_OBG"/>
</dbReference>